<feature type="transmembrane region" description="Helical" evidence="1">
    <location>
        <begin position="72"/>
        <end position="97"/>
    </location>
</feature>
<comment type="caution">
    <text evidence="3">The sequence shown here is derived from an EMBL/GenBank/DDBJ whole genome shotgun (WGS) entry which is preliminary data.</text>
</comment>
<dbReference type="Proteomes" id="UP000824262">
    <property type="component" value="Unassembled WGS sequence"/>
</dbReference>
<name>A0A9D0ZDT5_9FIRM</name>
<feature type="chain" id="PRO_5039586828" evidence="2">
    <location>
        <begin position="24"/>
        <end position="359"/>
    </location>
</feature>
<sequence length="359" mass="35351">MDMLRTALISLLCAMALILPASASDYGASAVEEALPEEAREIIGSGAVEEALEPEGMLSRLWEAALSRVKELFAPAAGSAAAILCAALLCSAVQAFADGQAEEYVTLAGVLAVTAIAIGDARTFISAGTEALGELNTFSHALLPSLTAAAAAGGAVTSAAAKYAATALFMDVLITAARGIIIPLAYIYMAAAVAHAATGSAAAAGAAGILKWLAMSATALIMTAFTAYLSISGAVSGAADAVTLRTAKSAISTALPVVGGIISDAAGTVVAGAGLIKGAVGSLGLVATAAVCLTPFISLGLQYLMYKLAAALAEAFAPGRLPKLISSLGGVFGMVLGVVGAAALMLFISVASLIRTVAA</sequence>
<feature type="transmembrane region" description="Helical" evidence="1">
    <location>
        <begin position="163"/>
        <end position="181"/>
    </location>
</feature>
<evidence type="ECO:0000256" key="1">
    <source>
        <dbReference type="SAM" id="Phobius"/>
    </source>
</evidence>
<feature type="transmembrane region" description="Helical" evidence="1">
    <location>
        <begin position="217"/>
        <end position="239"/>
    </location>
</feature>
<evidence type="ECO:0000313" key="4">
    <source>
        <dbReference type="Proteomes" id="UP000824262"/>
    </source>
</evidence>
<feature type="signal peptide" evidence="2">
    <location>
        <begin position="1"/>
        <end position="23"/>
    </location>
</feature>
<feature type="transmembrane region" description="Helical" evidence="1">
    <location>
        <begin position="283"/>
        <end position="304"/>
    </location>
</feature>
<evidence type="ECO:0000313" key="3">
    <source>
        <dbReference type="EMBL" id="HIQ78750.1"/>
    </source>
</evidence>
<organism evidence="3 4">
    <name type="scientific">Candidatus Scatomorpha intestinavium</name>
    <dbReference type="NCBI Taxonomy" id="2840922"/>
    <lineage>
        <taxon>Bacteria</taxon>
        <taxon>Bacillati</taxon>
        <taxon>Bacillota</taxon>
        <taxon>Clostridia</taxon>
        <taxon>Eubacteriales</taxon>
        <taxon>Candidatus Scatomorpha</taxon>
    </lineage>
</organism>
<protein>
    <submittedName>
        <fullName evidence="3">Stage III sporulation protein AE</fullName>
    </submittedName>
</protein>
<evidence type="ECO:0000256" key="2">
    <source>
        <dbReference type="SAM" id="SignalP"/>
    </source>
</evidence>
<dbReference type="Pfam" id="PF09546">
    <property type="entry name" value="Spore_III_AE"/>
    <property type="match status" value="1"/>
</dbReference>
<dbReference type="AlphaFoldDB" id="A0A9D0ZDT5"/>
<accession>A0A9D0ZDT5</accession>
<keyword evidence="1" id="KW-0812">Transmembrane</keyword>
<reference evidence="3" key="2">
    <citation type="journal article" date="2021" name="PeerJ">
        <title>Extensive microbial diversity within the chicken gut microbiome revealed by metagenomics and culture.</title>
        <authorList>
            <person name="Gilroy R."/>
            <person name="Ravi A."/>
            <person name="Getino M."/>
            <person name="Pursley I."/>
            <person name="Horton D.L."/>
            <person name="Alikhan N.F."/>
            <person name="Baker D."/>
            <person name="Gharbi K."/>
            <person name="Hall N."/>
            <person name="Watson M."/>
            <person name="Adriaenssens E.M."/>
            <person name="Foster-Nyarko E."/>
            <person name="Jarju S."/>
            <person name="Secka A."/>
            <person name="Antonio M."/>
            <person name="Oren A."/>
            <person name="Chaudhuri R.R."/>
            <person name="La Ragione R."/>
            <person name="Hildebrand F."/>
            <person name="Pallen M.J."/>
        </authorList>
    </citation>
    <scope>NUCLEOTIDE SEQUENCE</scope>
    <source>
        <strain evidence="3">ChiBcolR7-354</strain>
    </source>
</reference>
<feature type="transmembrane region" description="Helical" evidence="1">
    <location>
        <begin position="104"/>
        <end position="125"/>
    </location>
</feature>
<feature type="transmembrane region" description="Helical" evidence="1">
    <location>
        <begin position="251"/>
        <end position="276"/>
    </location>
</feature>
<gene>
    <name evidence="3" type="ORF">IAB77_05765</name>
</gene>
<dbReference type="InterPro" id="IPR014194">
    <property type="entry name" value="Spore_III_AE"/>
</dbReference>
<reference evidence="3" key="1">
    <citation type="submission" date="2020-10" db="EMBL/GenBank/DDBJ databases">
        <authorList>
            <person name="Gilroy R."/>
        </authorList>
    </citation>
    <scope>NUCLEOTIDE SEQUENCE</scope>
    <source>
        <strain evidence="3">ChiBcolR7-354</strain>
    </source>
</reference>
<proteinExistence type="predicted"/>
<feature type="transmembrane region" description="Helical" evidence="1">
    <location>
        <begin position="187"/>
        <end position="210"/>
    </location>
</feature>
<keyword evidence="1" id="KW-1133">Transmembrane helix</keyword>
<keyword evidence="2" id="KW-0732">Signal</keyword>
<feature type="transmembrane region" description="Helical" evidence="1">
    <location>
        <begin position="324"/>
        <end position="354"/>
    </location>
</feature>
<dbReference type="EMBL" id="DVGA01000056">
    <property type="protein sequence ID" value="HIQ78750.1"/>
    <property type="molecule type" value="Genomic_DNA"/>
</dbReference>
<keyword evidence="1" id="KW-0472">Membrane</keyword>
<feature type="transmembrane region" description="Helical" evidence="1">
    <location>
        <begin position="137"/>
        <end position="156"/>
    </location>
</feature>